<evidence type="ECO:0000256" key="1">
    <source>
        <dbReference type="ARBA" id="ARBA00000900"/>
    </source>
</evidence>
<evidence type="ECO:0000256" key="11">
    <source>
        <dbReference type="ARBA" id="ARBA00023136"/>
    </source>
</evidence>
<evidence type="ECO:0000256" key="9">
    <source>
        <dbReference type="ARBA" id="ARBA00022833"/>
    </source>
</evidence>
<dbReference type="InterPro" id="IPR001841">
    <property type="entry name" value="Znf_RING"/>
</dbReference>
<protein>
    <recommendedName>
        <fullName evidence="3">RING-type E3 ubiquitin transferase</fullName>
        <ecNumber evidence="3">2.3.2.27</ecNumber>
    </recommendedName>
</protein>
<comment type="caution">
    <text evidence="15">The sequence shown here is derived from an EMBL/GenBank/DDBJ whole genome shotgun (WGS) entry which is preliminary data.</text>
</comment>
<keyword evidence="4" id="KW-0808">Transferase</keyword>
<reference evidence="15 16" key="1">
    <citation type="submission" date="2020-12" db="EMBL/GenBank/DDBJ databases">
        <title>Concerted genomic and epigenomic changes stabilize Arabidopsis allopolyploids.</title>
        <authorList>
            <person name="Chen Z."/>
        </authorList>
    </citation>
    <scope>NUCLEOTIDE SEQUENCE [LARGE SCALE GENOMIC DNA]</scope>
    <source>
        <strain evidence="15">As9502</strain>
        <tissue evidence="15">Leaf</tissue>
    </source>
</reference>
<sequence>MSKPIRSDYNHKITHDPEPEDAGTIRINARIFREYDILTYTTLSFPDELINDECQSKVDLIHLLKEAGLSDYGTAHMMYHFIGYVAEITSSASEGYSPGCALEVSLDLLLIDESHIGEAVKVSVEYEIKQDLEPEDAGTIRVNALIISEDDILTFTTLSFANEFINDDRDECRSKVDLKDFLKEAGTSDYSIALAMYQIDYVAQITSSASNGYSPGCALQISLNFDPHDEPHIEEAAQLSFDETTNISLGPASKLVVKSLIRKIYDKINYTGERCTICLEEFNNGGRLVALPCGHDFDDECAVKWFETNHVCPLCRYELPCEEDQ</sequence>
<proteinExistence type="predicted"/>
<dbReference type="PANTHER" id="PTHR45977:SF13">
    <property type="entry name" value="GB|AAF27103.1"/>
    <property type="match status" value="1"/>
</dbReference>
<accession>A0A8T2B859</accession>
<organism evidence="15 16">
    <name type="scientific">Arabidopsis suecica</name>
    <name type="common">Swedish thale-cress</name>
    <name type="synonym">Cardaminopsis suecica</name>
    <dbReference type="NCBI Taxonomy" id="45249"/>
    <lineage>
        <taxon>Eukaryota</taxon>
        <taxon>Viridiplantae</taxon>
        <taxon>Streptophyta</taxon>
        <taxon>Embryophyta</taxon>
        <taxon>Tracheophyta</taxon>
        <taxon>Spermatophyta</taxon>
        <taxon>Magnoliopsida</taxon>
        <taxon>eudicotyledons</taxon>
        <taxon>Gunneridae</taxon>
        <taxon>Pentapetalae</taxon>
        <taxon>rosids</taxon>
        <taxon>malvids</taxon>
        <taxon>Brassicales</taxon>
        <taxon>Brassicaceae</taxon>
        <taxon>Camelineae</taxon>
        <taxon>Arabidopsis</taxon>
    </lineage>
</organism>
<keyword evidence="9" id="KW-0862">Zinc</keyword>
<evidence type="ECO:0000313" key="15">
    <source>
        <dbReference type="EMBL" id="KAG7581772.1"/>
    </source>
</evidence>
<evidence type="ECO:0000256" key="7">
    <source>
        <dbReference type="ARBA" id="ARBA00022771"/>
    </source>
</evidence>
<feature type="domain" description="RING-type" evidence="14">
    <location>
        <begin position="275"/>
        <end position="316"/>
    </location>
</feature>
<evidence type="ECO:0000256" key="4">
    <source>
        <dbReference type="ARBA" id="ARBA00022679"/>
    </source>
</evidence>
<evidence type="ECO:0000259" key="14">
    <source>
        <dbReference type="PROSITE" id="PS50089"/>
    </source>
</evidence>
<dbReference type="PANTHER" id="PTHR45977">
    <property type="entry name" value="TARGET OF ERK KINASE MPK-1"/>
    <property type="match status" value="1"/>
</dbReference>
<comment type="catalytic activity">
    <reaction evidence="1">
        <text>S-ubiquitinyl-[E2 ubiquitin-conjugating enzyme]-L-cysteine + [acceptor protein]-L-lysine = [E2 ubiquitin-conjugating enzyme]-L-cysteine + N(6)-ubiquitinyl-[acceptor protein]-L-lysine.</text>
        <dbReference type="EC" id="2.3.2.27"/>
    </reaction>
</comment>
<keyword evidence="6" id="KW-0479">Metal-binding</keyword>
<dbReference type="Proteomes" id="UP000694251">
    <property type="component" value="Chromosome 8"/>
</dbReference>
<dbReference type="EMBL" id="JAEFBJ010000008">
    <property type="protein sequence ID" value="KAG7581772.1"/>
    <property type="molecule type" value="Genomic_DNA"/>
</dbReference>
<evidence type="ECO:0000256" key="5">
    <source>
        <dbReference type="ARBA" id="ARBA00022692"/>
    </source>
</evidence>
<dbReference type="PROSITE" id="PS50089">
    <property type="entry name" value="ZF_RING_2"/>
    <property type="match status" value="1"/>
</dbReference>
<keyword evidence="10" id="KW-1133">Transmembrane helix</keyword>
<dbReference type="GO" id="GO:0061630">
    <property type="term" value="F:ubiquitin protein ligase activity"/>
    <property type="evidence" value="ECO:0007669"/>
    <property type="project" value="UniProtKB-EC"/>
</dbReference>
<evidence type="ECO:0000313" key="16">
    <source>
        <dbReference type="Proteomes" id="UP000694251"/>
    </source>
</evidence>
<keyword evidence="5" id="KW-0812">Transmembrane</keyword>
<dbReference type="GO" id="GO:0016567">
    <property type="term" value="P:protein ubiquitination"/>
    <property type="evidence" value="ECO:0007669"/>
    <property type="project" value="TreeGrafter"/>
</dbReference>
<dbReference type="OrthoDB" id="1044861at2759"/>
<keyword evidence="16" id="KW-1185">Reference proteome</keyword>
<name>A0A8T2B859_ARASU</name>
<evidence type="ECO:0000256" key="8">
    <source>
        <dbReference type="ARBA" id="ARBA00022786"/>
    </source>
</evidence>
<dbReference type="AlphaFoldDB" id="A0A8T2B859"/>
<evidence type="ECO:0000256" key="12">
    <source>
        <dbReference type="PROSITE-ProRule" id="PRU00175"/>
    </source>
</evidence>
<feature type="compositionally biased region" description="Basic and acidic residues" evidence="13">
    <location>
        <begin position="1"/>
        <end position="17"/>
    </location>
</feature>
<keyword evidence="7 12" id="KW-0863">Zinc-finger</keyword>
<feature type="region of interest" description="Disordered" evidence="13">
    <location>
        <begin position="1"/>
        <end position="21"/>
    </location>
</feature>
<dbReference type="Pfam" id="PF13639">
    <property type="entry name" value="zf-RING_2"/>
    <property type="match status" value="1"/>
</dbReference>
<keyword evidence="11" id="KW-0472">Membrane</keyword>
<evidence type="ECO:0000256" key="10">
    <source>
        <dbReference type="ARBA" id="ARBA00022989"/>
    </source>
</evidence>
<dbReference type="GO" id="GO:0008270">
    <property type="term" value="F:zinc ion binding"/>
    <property type="evidence" value="ECO:0007669"/>
    <property type="project" value="UniProtKB-KW"/>
</dbReference>
<evidence type="ECO:0000256" key="6">
    <source>
        <dbReference type="ARBA" id="ARBA00022723"/>
    </source>
</evidence>
<evidence type="ECO:0000256" key="2">
    <source>
        <dbReference type="ARBA" id="ARBA00004141"/>
    </source>
</evidence>
<comment type="subcellular location">
    <subcellularLocation>
        <location evidence="2">Membrane</location>
        <topology evidence="2">Multi-pass membrane protein</topology>
    </subcellularLocation>
</comment>
<evidence type="ECO:0000256" key="3">
    <source>
        <dbReference type="ARBA" id="ARBA00012483"/>
    </source>
</evidence>
<dbReference type="SMART" id="SM00184">
    <property type="entry name" value="RING"/>
    <property type="match status" value="1"/>
</dbReference>
<gene>
    <name evidence="15" type="ORF">ISN44_As08g014150</name>
</gene>
<evidence type="ECO:0000256" key="13">
    <source>
        <dbReference type="SAM" id="MobiDB-lite"/>
    </source>
</evidence>
<dbReference type="EC" id="2.3.2.27" evidence="3"/>
<dbReference type="GO" id="GO:0016020">
    <property type="term" value="C:membrane"/>
    <property type="evidence" value="ECO:0007669"/>
    <property type="project" value="UniProtKB-SubCell"/>
</dbReference>
<dbReference type="GO" id="GO:0006511">
    <property type="term" value="P:ubiquitin-dependent protein catabolic process"/>
    <property type="evidence" value="ECO:0007669"/>
    <property type="project" value="TreeGrafter"/>
</dbReference>
<keyword evidence="8" id="KW-0833">Ubl conjugation pathway</keyword>
<dbReference type="GO" id="GO:0000325">
    <property type="term" value="C:plant-type vacuole"/>
    <property type="evidence" value="ECO:0007669"/>
    <property type="project" value="TreeGrafter"/>
</dbReference>